<dbReference type="EMBL" id="FMZA01000010">
    <property type="protein sequence ID" value="SDC56755.1"/>
    <property type="molecule type" value="Genomic_DNA"/>
</dbReference>
<dbReference type="SMART" id="SM00482">
    <property type="entry name" value="POLAc"/>
    <property type="match status" value="1"/>
</dbReference>
<dbReference type="InterPro" id="IPR036397">
    <property type="entry name" value="RNaseH_sf"/>
</dbReference>
<dbReference type="STRING" id="1236220.SAMN04488112_11061"/>
<feature type="domain" description="3'-5' exonuclease" evidence="18">
    <location>
        <begin position="305"/>
        <end position="472"/>
    </location>
</feature>
<keyword evidence="10" id="KW-0378">Hydrolase</keyword>
<comment type="subunit">
    <text evidence="2 17">Single-chain monomer with multiple functions.</text>
</comment>
<evidence type="ECO:0000256" key="4">
    <source>
        <dbReference type="ARBA" id="ARBA00020311"/>
    </source>
</evidence>
<evidence type="ECO:0000256" key="5">
    <source>
        <dbReference type="ARBA" id="ARBA00022679"/>
    </source>
</evidence>
<dbReference type="PANTHER" id="PTHR10133:SF27">
    <property type="entry name" value="DNA POLYMERASE NU"/>
    <property type="match status" value="1"/>
</dbReference>
<comment type="catalytic activity">
    <reaction evidence="15 17">
        <text>DNA(n) + a 2'-deoxyribonucleoside 5'-triphosphate = DNA(n+1) + diphosphate</text>
        <dbReference type="Rhea" id="RHEA:22508"/>
        <dbReference type="Rhea" id="RHEA-COMP:17339"/>
        <dbReference type="Rhea" id="RHEA-COMP:17340"/>
        <dbReference type="ChEBI" id="CHEBI:33019"/>
        <dbReference type="ChEBI" id="CHEBI:61560"/>
        <dbReference type="ChEBI" id="CHEBI:173112"/>
        <dbReference type="EC" id="2.7.7.7"/>
    </reaction>
</comment>
<dbReference type="Pfam" id="PF02739">
    <property type="entry name" value="5_3_exonuc_N"/>
    <property type="match status" value="1"/>
</dbReference>
<dbReference type="CDD" id="cd08637">
    <property type="entry name" value="DNA_pol_A_pol_I_C"/>
    <property type="match status" value="1"/>
</dbReference>
<evidence type="ECO:0000259" key="20">
    <source>
        <dbReference type="SMART" id="SM00482"/>
    </source>
</evidence>
<evidence type="ECO:0000256" key="9">
    <source>
        <dbReference type="ARBA" id="ARBA00022763"/>
    </source>
</evidence>
<dbReference type="InterPro" id="IPR008918">
    <property type="entry name" value="HhH2"/>
</dbReference>
<dbReference type="Gene3D" id="1.10.150.20">
    <property type="entry name" value="5' to 3' exonuclease, C-terminal subdomain"/>
    <property type="match status" value="2"/>
</dbReference>
<evidence type="ECO:0000256" key="17">
    <source>
        <dbReference type="RuleBase" id="RU004460"/>
    </source>
</evidence>
<dbReference type="Pfam" id="PF01367">
    <property type="entry name" value="5_3_exonuc"/>
    <property type="match status" value="1"/>
</dbReference>
<dbReference type="GO" id="GO:0003677">
    <property type="term" value="F:DNA binding"/>
    <property type="evidence" value="ECO:0007669"/>
    <property type="project" value="UniProtKB-UniRule"/>
</dbReference>
<keyword evidence="11" id="KW-0269">Exonuclease</keyword>
<protein>
    <recommendedName>
        <fullName evidence="4 16">DNA polymerase I</fullName>
        <ecNumber evidence="3 16">2.7.7.7</ecNumber>
    </recommendedName>
</protein>
<dbReference type="InterPro" id="IPR020046">
    <property type="entry name" value="5-3_exonucl_a-hlix_arch_N"/>
</dbReference>
<dbReference type="PRINTS" id="PR00868">
    <property type="entry name" value="DNAPOLI"/>
</dbReference>
<keyword evidence="6 17" id="KW-0548">Nucleotidyltransferase</keyword>
<evidence type="ECO:0000259" key="18">
    <source>
        <dbReference type="SMART" id="SM00474"/>
    </source>
</evidence>
<dbReference type="GO" id="GO:0008409">
    <property type="term" value="F:5'-3' exonuclease activity"/>
    <property type="evidence" value="ECO:0007669"/>
    <property type="project" value="InterPro"/>
</dbReference>
<evidence type="ECO:0000256" key="1">
    <source>
        <dbReference type="ARBA" id="ARBA00007705"/>
    </source>
</evidence>
<dbReference type="SMART" id="SM00279">
    <property type="entry name" value="HhH2"/>
    <property type="match status" value="1"/>
</dbReference>
<dbReference type="SUPFAM" id="SSF88723">
    <property type="entry name" value="PIN domain-like"/>
    <property type="match status" value="1"/>
</dbReference>
<dbReference type="InterPro" id="IPR019760">
    <property type="entry name" value="DNA-dir_DNA_pol_A_CS"/>
</dbReference>
<dbReference type="FunFam" id="1.10.150.20:FF:000002">
    <property type="entry name" value="DNA polymerase I"/>
    <property type="match status" value="1"/>
</dbReference>
<dbReference type="FunFam" id="1.10.150.20:FF:000003">
    <property type="entry name" value="DNA polymerase I"/>
    <property type="match status" value="1"/>
</dbReference>
<dbReference type="GO" id="GO:0006302">
    <property type="term" value="P:double-strand break repair"/>
    <property type="evidence" value="ECO:0007669"/>
    <property type="project" value="TreeGrafter"/>
</dbReference>
<comment type="similarity">
    <text evidence="1 17">Belongs to the DNA polymerase type-A family.</text>
</comment>
<dbReference type="InterPro" id="IPR036279">
    <property type="entry name" value="5-3_exonuclease_C_sf"/>
</dbReference>
<accession>A0A1G6MP60</accession>
<dbReference type="Pfam" id="PF00476">
    <property type="entry name" value="DNA_pol_A"/>
    <property type="match status" value="1"/>
</dbReference>
<dbReference type="SUPFAM" id="SSF56672">
    <property type="entry name" value="DNA/RNA polymerases"/>
    <property type="match status" value="1"/>
</dbReference>
<keyword evidence="13 17" id="KW-0238">DNA-binding</keyword>
<evidence type="ECO:0000256" key="13">
    <source>
        <dbReference type="ARBA" id="ARBA00023125"/>
    </source>
</evidence>
<dbReference type="GO" id="GO:0006261">
    <property type="term" value="P:DNA-templated DNA replication"/>
    <property type="evidence" value="ECO:0007669"/>
    <property type="project" value="UniProtKB-UniRule"/>
</dbReference>
<dbReference type="Gene3D" id="3.40.50.1010">
    <property type="entry name" value="5'-nuclease"/>
    <property type="match status" value="1"/>
</dbReference>
<dbReference type="GO" id="GO:0008408">
    <property type="term" value="F:3'-5' exonuclease activity"/>
    <property type="evidence" value="ECO:0007669"/>
    <property type="project" value="InterPro"/>
</dbReference>
<dbReference type="InterPro" id="IPR054690">
    <property type="entry name" value="DNA_polI_exonuclease"/>
</dbReference>
<keyword evidence="7 17" id="KW-0235">DNA replication</keyword>
<dbReference type="SUPFAM" id="SSF47807">
    <property type="entry name" value="5' to 3' exonuclease, C-terminal subdomain"/>
    <property type="match status" value="1"/>
</dbReference>
<dbReference type="NCBIfam" id="NF004397">
    <property type="entry name" value="PRK05755.1"/>
    <property type="match status" value="1"/>
</dbReference>
<dbReference type="Pfam" id="PF22619">
    <property type="entry name" value="DNA_polI_exo1"/>
    <property type="match status" value="1"/>
</dbReference>
<dbReference type="GO" id="GO:0003887">
    <property type="term" value="F:DNA-directed DNA polymerase activity"/>
    <property type="evidence" value="ECO:0007669"/>
    <property type="project" value="UniProtKB-UniRule"/>
</dbReference>
<dbReference type="InterPro" id="IPR012337">
    <property type="entry name" value="RNaseH-like_sf"/>
</dbReference>
<dbReference type="InterPro" id="IPR029060">
    <property type="entry name" value="PIN-like_dom_sf"/>
</dbReference>
<name>A0A1G6MP60_9BACL</name>
<dbReference type="Proteomes" id="UP000199387">
    <property type="component" value="Unassembled WGS sequence"/>
</dbReference>
<keyword evidence="14 17" id="KW-0234">DNA repair</keyword>
<dbReference type="Gene3D" id="3.30.70.370">
    <property type="match status" value="1"/>
</dbReference>
<dbReference type="SMART" id="SM00475">
    <property type="entry name" value="53EXOc"/>
    <property type="match status" value="1"/>
</dbReference>
<dbReference type="CDD" id="cd09859">
    <property type="entry name" value="PIN_53EXO"/>
    <property type="match status" value="1"/>
</dbReference>
<dbReference type="FunFam" id="3.40.50.1010:FF:000001">
    <property type="entry name" value="DNA polymerase I"/>
    <property type="match status" value="1"/>
</dbReference>
<evidence type="ECO:0000256" key="14">
    <source>
        <dbReference type="ARBA" id="ARBA00023204"/>
    </source>
</evidence>
<dbReference type="Gene3D" id="3.30.420.10">
    <property type="entry name" value="Ribonuclease H-like superfamily/Ribonuclease H"/>
    <property type="match status" value="1"/>
</dbReference>
<keyword evidence="8" id="KW-0540">Nuclease</keyword>
<dbReference type="InterPro" id="IPR002421">
    <property type="entry name" value="5-3_exonuclease"/>
</dbReference>
<gene>
    <name evidence="17" type="primary">polA</name>
    <name evidence="21" type="ORF">SAMN04488112_11061</name>
</gene>
<dbReference type="PANTHER" id="PTHR10133">
    <property type="entry name" value="DNA POLYMERASE I"/>
    <property type="match status" value="1"/>
</dbReference>
<reference evidence="21 22" key="1">
    <citation type="submission" date="2016-10" db="EMBL/GenBank/DDBJ databases">
        <authorList>
            <person name="de Groot N.N."/>
        </authorList>
    </citation>
    <scope>NUCLEOTIDE SEQUENCE [LARGE SCALE GENOMIC DNA]</scope>
    <source>
        <strain evidence="21 22">DSM 45514</strain>
    </source>
</reference>
<keyword evidence="5 17" id="KW-0808">Transferase</keyword>
<dbReference type="InterPro" id="IPR020045">
    <property type="entry name" value="DNA_polI_H3TH"/>
</dbReference>
<feature type="domain" description="5'-3' exonuclease" evidence="19">
    <location>
        <begin position="2"/>
        <end position="261"/>
    </location>
</feature>
<evidence type="ECO:0000256" key="10">
    <source>
        <dbReference type="ARBA" id="ARBA00022801"/>
    </source>
</evidence>
<dbReference type="Gene3D" id="1.20.1060.10">
    <property type="entry name" value="Taq DNA Polymerase, Chain T, domain 4"/>
    <property type="match status" value="1"/>
</dbReference>
<dbReference type="CDD" id="cd06140">
    <property type="entry name" value="DNA_polA_I_Bacillus_like_exo"/>
    <property type="match status" value="1"/>
</dbReference>
<evidence type="ECO:0000313" key="22">
    <source>
        <dbReference type="Proteomes" id="UP000199387"/>
    </source>
</evidence>
<dbReference type="CDD" id="cd09898">
    <property type="entry name" value="H3TH_53EXO"/>
    <property type="match status" value="1"/>
</dbReference>
<evidence type="ECO:0000256" key="8">
    <source>
        <dbReference type="ARBA" id="ARBA00022722"/>
    </source>
</evidence>
<evidence type="ECO:0000256" key="2">
    <source>
        <dbReference type="ARBA" id="ARBA00011541"/>
    </source>
</evidence>
<dbReference type="SUPFAM" id="SSF53098">
    <property type="entry name" value="Ribonuclease H-like"/>
    <property type="match status" value="1"/>
</dbReference>
<keyword evidence="22" id="KW-1185">Reference proteome</keyword>
<dbReference type="FunFam" id="1.20.1060.10:FF:000001">
    <property type="entry name" value="DNA polymerase I"/>
    <property type="match status" value="1"/>
</dbReference>
<evidence type="ECO:0000256" key="11">
    <source>
        <dbReference type="ARBA" id="ARBA00022839"/>
    </source>
</evidence>
<feature type="domain" description="DNA-directed DNA polymerase family A palm" evidence="20">
    <location>
        <begin position="639"/>
        <end position="846"/>
    </location>
</feature>
<proteinExistence type="inferred from homology"/>
<evidence type="ECO:0000259" key="19">
    <source>
        <dbReference type="SMART" id="SM00475"/>
    </source>
</evidence>
<evidence type="ECO:0000256" key="12">
    <source>
        <dbReference type="ARBA" id="ARBA00022932"/>
    </source>
</evidence>
<evidence type="ECO:0000256" key="6">
    <source>
        <dbReference type="ARBA" id="ARBA00022695"/>
    </source>
</evidence>
<evidence type="ECO:0000256" key="15">
    <source>
        <dbReference type="ARBA" id="ARBA00049244"/>
    </source>
</evidence>
<dbReference type="AlphaFoldDB" id="A0A1G6MP60"/>
<keyword evidence="9 17" id="KW-0227">DNA damage</keyword>
<dbReference type="InterPro" id="IPR043502">
    <property type="entry name" value="DNA/RNA_pol_sf"/>
</dbReference>
<dbReference type="InterPro" id="IPR002298">
    <property type="entry name" value="DNA_polymerase_A"/>
</dbReference>
<sequence length="882" mass="100424">MDKLVLIDGNSIAYRAFFALPLLQNNKGTYTNAVYGFAMMLMKVLEEEKPSHVLVAFDAGKMTFRHRDYKDYKGKRDKTPDEFSEQIPLMKELLDRFGIRHFELHQYEADDIIGTLSRKADQEGFSVTIVTGDKDLLQLVTDKVHLLMTKKGVTDTDRYDPKKIDEKYGLKPEQIIDLKGLMGDPSDNIPGIPGVGEKTALKLLKQFESVEGVLDNIEDLPGKKLKEKVADNRRDAVLSKELATIMCEVPLDFSLDDLKYEGFSIDRVSPLLKELEFKSLLERIGGAGSSADEAEEMENISVKRVQPDETAEWESFLQQSPLTLYLEMSSENYHRADLLGVALSDGEQHLFLDWETAAGWEAFAQWLQDPEREKWCYDIKGNQVALRRQGLSSDGYSFDVMLASYLINASDSAHQLSDIAQRRQIGGLPEDEAVYGKGAKRRQLTGQELAEHLARKVHTIHQLKPILEKELQENHLDALFFELELPITHVLARMELAGVQVDRERLQQLGEELREHLEELTARIYELAGTEFNINSPKQLGEILFDKLGLPVIKKTKTGYSTSAEVLEKLAPQHDIAEEILHYRQVVKLIGTYVDGLLKEIYPSTGKIHTRFHQAITATGRLSSSDPNLQNIPVRLEEGRRLRQVFVPSEENWLILSADYSQIELRVLAHLSGDEKLIEAFQKGMDVHTKTAMDVFGVSAEEVTPLMRRQAKAVNFGIVYGISDYGLSQNLNIPRKEAGEFIRRYFDSYPGVKQYMDDIIQKAKQDGYVSTMLHRRRQLPEINSRNFNRRSFAERTAMNTPIQGSAADIIKKAMVQMDEVLRREGWKARLLLQVHDELIFEVPEEETDALSERVRRVMEGPVELAVPLKVDVNTGRTWYEAK</sequence>
<evidence type="ECO:0000256" key="3">
    <source>
        <dbReference type="ARBA" id="ARBA00012417"/>
    </source>
</evidence>
<evidence type="ECO:0000256" key="16">
    <source>
        <dbReference type="NCBIfam" id="TIGR00593"/>
    </source>
</evidence>
<dbReference type="SMART" id="SM00474">
    <property type="entry name" value="35EXOc"/>
    <property type="match status" value="1"/>
</dbReference>
<dbReference type="PROSITE" id="PS00447">
    <property type="entry name" value="DNA_POLYMERASE_A"/>
    <property type="match status" value="1"/>
</dbReference>
<dbReference type="InterPro" id="IPR018320">
    <property type="entry name" value="DNA_polymerase_1"/>
</dbReference>
<evidence type="ECO:0000313" key="21">
    <source>
        <dbReference type="EMBL" id="SDC56755.1"/>
    </source>
</evidence>
<dbReference type="NCBIfam" id="TIGR00593">
    <property type="entry name" value="pola"/>
    <property type="match status" value="1"/>
</dbReference>
<dbReference type="EC" id="2.7.7.7" evidence="3 16"/>
<evidence type="ECO:0000256" key="7">
    <source>
        <dbReference type="ARBA" id="ARBA00022705"/>
    </source>
</evidence>
<dbReference type="InterPro" id="IPR002562">
    <property type="entry name" value="3'-5'_exonuclease_dom"/>
</dbReference>
<organism evidence="21 22">
    <name type="scientific">Melghirimyces thermohalophilus</name>
    <dbReference type="NCBI Taxonomy" id="1236220"/>
    <lineage>
        <taxon>Bacteria</taxon>
        <taxon>Bacillati</taxon>
        <taxon>Bacillota</taxon>
        <taxon>Bacilli</taxon>
        <taxon>Bacillales</taxon>
        <taxon>Thermoactinomycetaceae</taxon>
        <taxon>Melghirimyces</taxon>
    </lineage>
</organism>
<keyword evidence="12 17" id="KW-0239">DNA-directed DNA polymerase</keyword>
<dbReference type="InterPro" id="IPR001098">
    <property type="entry name" value="DNA-dir_DNA_pol_A_palm_dom"/>
</dbReference>